<dbReference type="Proteomes" id="UP000244168">
    <property type="component" value="Unassembled WGS sequence"/>
</dbReference>
<gene>
    <name evidence="2" type="ORF">C8P68_10883</name>
</gene>
<organism evidence="2 3">
    <name type="scientific">Mucilaginibacter yixingensis</name>
    <dbReference type="NCBI Taxonomy" id="1295612"/>
    <lineage>
        <taxon>Bacteria</taxon>
        <taxon>Pseudomonadati</taxon>
        <taxon>Bacteroidota</taxon>
        <taxon>Sphingobacteriia</taxon>
        <taxon>Sphingobacteriales</taxon>
        <taxon>Sphingobacteriaceae</taxon>
        <taxon>Mucilaginibacter</taxon>
    </lineage>
</organism>
<dbReference type="RefSeq" id="WP_107830810.1">
    <property type="nucleotide sequence ID" value="NZ_CP160205.1"/>
</dbReference>
<protein>
    <submittedName>
        <fullName evidence="2">Uncharacterized protein</fullName>
    </submittedName>
</protein>
<feature type="chain" id="PRO_5015743601" evidence="1">
    <location>
        <begin position="20"/>
        <end position="222"/>
    </location>
</feature>
<proteinExistence type="predicted"/>
<accession>A0A2T5J5S5</accession>
<evidence type="ECO:0000313" key="2">
    <source>
        <dbReference type="EMBL" id="PTQ93621.1"/>
    </source>
</evidence>
<evidence type="ECO:0000256" key="1">
    <source>
        <dbReference type="SAM" id="SignalP"/>
    </source>
</evidence>
<name>A0A2T5J5S5_9SPHI</name>
<feature type="signal peptide" evidence="1">
    <location>
        <begin position="1"/>
        <end position="19"/>
    </location>
</feature>
<sequence length="222" mass="25251">MPKYLVLLLLCFCGVAVCAQPKKPAKGKRYRYDAYPMVSPHDDCVFNSKYTLGERLKRYPFNEAVTILAVSYHNFNGGQPNQEIRVDSLGKIIPTPQIDTLKYGLWIKQGALDGTSIVELVKLSKAQIRSLTNLIYNTDFRVKGNNGVDPGYNCFAPRNALLFFDKNGKIFDYIQICFACQNYESKSGRINLGTECYQKMDLAKKWFINQGVQFGTIKRDDE</sequence>
<evidence type="ECO:0000313" key="3">
    <source>
        <dbReference type="Proteomes" id="UP000244168"/>
    </source>
</evidence>
<dbReference type="EMBL" id="QAOQ01000008">
    <property type="protein sequence ID" value="PTQ93621.1"/>
    <property type="molecule type" value="Genomic_DNA"/>
</dbReference>
<dbReference type="AlphaFoldDB" id="A0A2T5J5S5"/>
<comment type="caution">
    <text evidence="2">The sequence shown here is derived from an EMBL/GenBank/DDBJ whole genome shotgun (WGS) entry which is preliminary data.</text>
</comment>
<reference evidence="2 3" key="1">
    <citation type="submission" date="2018-04" db="EMBL/GenBank/DDBJ databases">
        <title>Genomic Encyclopedia of Archaeal and Bacterial Type Strains, Phase II (KMG-II): from individual species to whole genera.</title>
        <authorList>
            <person name="Goeker M."/>
        </authorList>
    </citation>
    <scope>NUCLEOTIDE SEQUENCE [LARGE SCALE GENOMIC DNA]</scope>
    <source>
        <strain evidence="2 3">DSM 26809</strain>
    </source>
</reference>
<dbReference type="OrthoDB" id="656959at2"/>
<keyword evidence="1" id="KW-0732">Signal</keyword>
<keyword evidence="3" id="KW-1185">Reference proteome</keyword>